<name>A0A4R1C295_9ACTN</name>
<dbReference type="EMBL" id="SJZJ01000014">
    <property type="protein sequence ID" value="TCJ24138.1"/>
    <property type="molecule type" value="Genomic_DNA"/>
</dbReference>
<gene>
    <name evidence="1" type="ORF">EPD65_09560</name>
</gene>
<dbReference type="Proteomes" id="UP000295453">
    <property type="component" value="Unassembled WGS sequence"/>
</dbReference>
<proteinExistence type="predicted"/>
<dbReference type="RefSeq" id="WP_131583508.1">
    <property type="nucleotide sequence ID" value="NZ_SJZJ01000014.1"/>
</dbReference>
<sequence>MLVVLSVGFVGVLALFCALQVIATLTPNETHRGHETDPEELVLQRLHALAEARRAHVEAMRTARYDELRRTGDTEPSVGIGVRGTR</sequence>
<comment type="caution">
    <text evidence="1">The sequence shown here is derived from an EMBL/GenBank/DDBJ whole genome shotgun (WGS) entry which is preliminary data.</text>
</comment>
<accession>A0A4R1C295</accession>
<keyword evidence="2" id="KW-1185">Reference proteome</keyword>
<protein>
    <submittedName>
        <fullName evidence="1">Uncharacterized protein</fullName>
    </submittedName>
</protein>
<organism evidence="1 2">
    <name type="scientific">Nocardioides jejuensis</name>
    <dbReference type="NCBI Taxonomy" id="2502782"/>
    <lineage>
        <taxon>Bacteria</taxon>
        <taxon>Bacillati</taxon>
        <taxon>Actinomycetota</taxon>
        <taxon>Actinomycetes</taxon>
        <taxon>Propionibacteriales</taxon>
        <taxon>Nocardioidaceae</taxon>
        <taxon>Nocardioides</taxon>
    </lineage>
</organism>
<reference evidence="1 2" key="1">
    <citation type="submission" date="2019-03" db="EMBL/GenBank/DDBJ databases">
        <authorList>
            <person name="Kim M.K.M."/>
        </authorList>
    </citation>
    <scope>NUCLEOTIDE SEQUENCE [LARGE SCALE GENOMIC DNA]</scope>
    <source>
        <strain evidence="1 2">18JY15-6</strain>
    </source>
</reference>
<dbReference type="AlphaFoldDB" id="A0A4R1C295"/>
<evidence type="ECO:0000313" key="1">
    <source>
        <dbReference type="EMBL" id="TCJ24138.1"/>
    </source>
</evidence>
<evidence type="ECO:0000313" key="2">
    <source>
        <dbReference type="Proteomes" id="UP000295453"/>
    </source>
</evidence>